<dbReference type="PANTHER" id="PTHR30024">
    <property type="entry name" value="ALIPHATIC SULFONATES-BINDING PROTEIN-RELATED"/>
    <property type="match status" value="1"/>
</dbReference>
<dbReference type="Proteomes" id="UP001527202">
    <property type="component" value="Unassembled WGS sequence"/>
</dbReference>
<evidence type="ECO:0000313" key="6">
    <source>
        <dbReference type="EMBL" id="MCY9598812.1"/>
    </source>
</evidence>
<evidence type="ECO:0000256" key="3">
    <source>
        <dbReference type="ARBA" id="ARBA00022729"/>
    </source>
</evidence>
<accession>A0A410X4U4</accession>
<dbReference type="GO" id="GO:0042597">
    <property type="term" value="C:periplasmic space"/>
    <property type="evidence" value="ECO:0007669"/>
    <property type="project" value="UniProtKB-SubCell"/>
</dbReference>
<reference evidence="6 9" key="2">
    <citation type="submission" date="2022-05" db="EMBL/GenBank/DDBJ databases">
        <title>Genome Sequencing of Bee-Associated Microbes.</title>
        <authorList>
            <person name="Dunlap C."/>
        </authorList>
    </citation>
    <scope>NUCLEOTIDE SEQUENCE [LARGE SCALE GENOMIC DNA]</scope>
    <source>
        <strain evidence="6 9">NRRL B-23120</strain>
    </source>
</reference>
<sequence>MTHTAYTKKYTHLIGFVLLLAALVLLASACGRAEADSSGGAGPGGKAPSVLRVGYIGANKLNLPSGAEGWGFYKGGAKEELKKLGITDVQFVGFPNGPDLSESLISGRIDIGSLGDTPAILARSAGAPSKVITLNSSGSNAFILGKKNGPTTLADLKGKKISVKKGSYMHRYLAGLLKEQGIKDVQLIHLLDEDADAALVRGEVDAIATTEVRGLKMIPQGFPVLDEAAKDHPALVGAGVTVVSESYLKKVPDIAKVWNDLRIKALDDLKTQEDAYYAFVVENTGTPLDLVKKTSAVSRIQRESFTDSGIQALKATKDFLVQDKLADTDFNVDDWLVK</sequence>
<dbReference type="SMART" id="SM00062">
    <property type="entry name" value="PBPb"/>
    <property type="match status" value="1"/>
</dbReference>
<dbReference type="CDD" id="cd01008">
    <property type="entry name" value="PBP2_NrtA_SsuA_CpmA_like"/>
    <property type="match status" value="1"/>
</dbReference>
<dbReference type="AlphaFoldDB" id="A0A410X4U4"/>
<dbReference type="Pfam" id="PF09084">
    <property type="entry name" value="NMT1"/>
    <property type="match status" value="1"/>
</dbReference>
<organism evidence="7 8">
    <name type="scientific">Paenibacillus chitinolyticus</name>
    <dbReference type="NCBI Taxonomy" id="79263"/>
    <lineage>
        <taxon>Bacteria</taxon>
        <taxon>Bacillati</taxon>
        <taxon>Bacillota</taxon>
        <taxon>Bacilli</taxon>
        <taxon>Bacillales</taxon>
        <taxon>Paenibacillaceae</taxon>
        <taxon>Paenibacillus</taxon>
    </lineage>
</organism>
<evidence type="ECO:0000259" key="5">
    <source>
        <dbReference type="SMART" id="SM00062"/>
    </source>
</evidence>
<evidence type="ECO:0000256" key="2">
    <source>
        <dbReference type="ARBA" id="ARBA00010742"/>
    </source>
</evidence>
<name>A0A410X4U4_9BACL</name>
<dbReference type="EMBL" id="JAMDMJ010000035">
    <property type="protein sequence ID" value="MCY9598812.1"/>
    <property type="molecule type" value="Genomic_DNA"/>
</dbReference>
<reference evidence="7 8" key="1">
    <citation type="submission" date="2018-01" db="EMBL/GenBank/DDBJ databases">
        <title>The whole genome sequencing and assembly of Paenibacillus chitinolyticus KCCM 41400 strain.</title>
        <authorList>
            <person name="Kim J.-Y."/>
            <person name="Park M.-K."/>
            <person name="Lee Y.-J."/>
            <person name="Yi H."/>
            <person name="Bahn Y.-S."/>
            <person name="Kim J.F."/>
            <person name="Lee D.-W."/>
        </authorList>
    </citation>
    <scope>NUCLEOTIDE SEQUENCE [LARGE SCALE GENOMIC DNA]</scope>
    <source>
        <strain evidence="7 8">KCCM 41400</strain>
    </source>
</reference>
<evidence type="ECO:0000256" key="1">
    <source>
        <dbReference type="ARBA" id="ARBA00004418"/>
    </source>
</evidence>
<feature type="chain" id="PRO_5019463482" evidence="4">
    <location>
        <begin position="36"/>
        <end position="338"/>
    </location>
</feature>
<feature type="domain" description="Solute-binding protein family 3/N-terminal" evidence="5">
    <location>
        <begin position="62"/>
        <end position="269"/>
    </location>
</feature>
<comment type="subcellular location">
    <subcellularLocation>
        <location evidence="1">Periplasm</location>
    </subcellularLocation>
</comment>
<dbReference type="Gene3D" id="3.40.190.10">
    <property type="entry name" value="Periplasmic binding protein-like II"/>
    <property type="match status" value="2"/>
</dbReference>
<keyword evidence="9" id="KW-1185">Reference proteome</keyword>
<dbReference type="InterPro" id="IPR001638">
    <property type="entry name" value="Solute-binding_3/MltF_N"/>
</dbReference>
<dbReference type="OrthoDB" id="286202at2"/>
<dbReference type="KEGG" id="pchi:PC41400_04700"/>
<dbReference type="InterPro" id="IPR015168">
    <property type="entry name" value="SsuA/THI5"/>
</dbReference>
<proteinExistence type="inferred from homology"/>
<dbReference type="RefSeq" id="WP_042234220.1">
    <property type="nucleotide sequence ID" value="NZ_CP026520.1"/>
</dbReference>
<evidence type="ECO:0000256" key="4">
    <source>
        <dbReference type="SAM" id="SignalP"/>
    </source>
</evidence>
<protein>
    <submittedName>
        <fullName evidence="7">Nitrate ABC transporter substrate-binding protein</fullName>
    </submittedName>
    <submittedName>
        <fullName evidence="6">NrtA/SsuA/CpmA family ABC transporter substrate-binding protein</fullName>
    </submittedName>
</protein>
<evidence type="ECO:0000313" key="7">
    <source>
        <dbReference type="EMBL" id="QAV21630.1"/>
    </source>
</evidence>
<feature type="signal peptide" evidence="4">
    <location>
        <begin position="1"/>
        <end position="35"/>
    </location>
</feature>
<evidence type="ECO:0000313" key="8">
    <source>
        <dbReference type="Proteomes" id="UP000288943"/>
    </source>
</evidence>
<dbReference type="GeneID" id="95374111"/>
<evidence type="ECO:0000313" key="9">
    <source>
        <dbReference type="Proteomes" id="UP001527202"/>
    </source>
</evidence>
<keyword evidence="3 4" id="KW-0732">Signal</keyword>
<comment type="similarity">
    <text evidence="2">Belongs to the bacterial solute-binding protein SsuA/TauA family.</text>
</comment>
<gene>
    <name evidence="6" type="ORF">M5X16_23940</name>
    <name evidence="7" type="ORF">PC41400_04700</name>
</gene>
<dbReference type="PANTHER" id="PTHR30024:SF47">
    <property type="entry name" value="TAURINE-BINDING PERIPLASMIC PROTEIN"/>
    <property type="match status" value="1"/>
</dbReference>
<dbReference type="EMBL" id="CP026520">
    <property type="protein sequence ID" value="QAV21630.1"/>
    <property type="molecule type" value="Genomic_DNA"/>
</dbReference>
<dbReference type="Proteomes" id="UP000288943">
    <property type="component" value="Chromosome"/>
</dbReference>
<dbReference type="SUPFAM" id="SSF53850">
    <property type="entry name" value="Periplasmic binding protein-like II"/>
    <property type="match status" value="1"/>
</dbReference>